<dbReference type="PANTHER" id="PTHR11388:SF86">
    <property type="entry name" value="SOLUTE CARRIER ORGANIC ANION TRANSPORTER FAMILY MEMBER 3A1"/>
    <property type="match status" value="1"/>
</dbReference>
<keyword evidence="1" id="KW-0472">Membrane</keyword>
<evidence type="ECO:0000313" key="2">
    <source>
        <dbReference type="EMBL" id="KAL2094074.1"/>
    </source>
</evidence>
<dbReference type="Pfam" id="PF03137">
    <property type="entry name" value="OATP"/>
    <property type="match status" value="1"/>
</dbReference>
<protein>
    <recommendedName>
        <fullName evidence="4">Kazal-like domain-containing protein</fullName>
    </recommendedName>
</protein>
<gene>
    <name evidence="2" type="ORF">ACEWY4_011386</name>
</gene>
<reference evidence="2 3" key="1">
    <citation type="submission" date="2024-09" db="EMBL/GenBank/DDBJ databases">
        <title>A chromosome-level genome assembly of Gray's grenadier anchovy, Coilia grayii.</title>
        <authorList>
            <person name="Fu Z."/>
        </authorList>
    </citation>
    <scope>NUCLEOTIDE SEQUENCE [LARGE SCALE GENOMIC DNA]</scope>
    <source>
        <strain evidence="2">G4</strain>
        <tissue evidence="2">Muscle</tissue>
    </source>
</reference>
<dbReference type="PANTHER" id="PTHR11388">
    <property type="entry name" value="ORGANIC ANION TRANSPORTER"/>
    <property type="match status" value="1"/>
</dbReference>
<sequence length="287" mass="31740">MFPCACLGISLVQKLTLSALGAIRMAMLVNLVSTACYVSLLFLDYNCTWVRSRSPSACLSNCFTSSISLVCGPNSATYLSSCFAGCTETVTCRAARVSPEFQSRPWWSRGCAPAQAARRPPHLPVSHLCLQHDQRHGPDPSVIILIRMVSPDLKSYALGVVFLLLRLLGGSACPTPPGGSACATGRKVIAFLLYTSVWEPLVYSTRRQCLRYNCKKYIKNSEAYPSPTDTFNNANESLCKEGPGNSTKFIYSLEYYEYCEIWSLFYSRDRVGGPDRTSDTNYIKTFS</sequence>
<evidence type="ECO:0000313" key="3">
    <source>
        <dbReference type="Proteomes" id="UP001591681"/>
    </source>
</evidence>
<dbReference type="InterPro" id="IPR004156">
    <property type="entry name" value="OATP"/>
</dbReference>
<keyword evidence="1" id="KW-0812">Transmembrane</keyword>
<keyword evidence="1" id="KW-1133">Transmembrane helix</keyword>
<organism evidence="2 3">
    <name type="scientific">Coilia grayii</name>
    <name type="common">Gray's grenadier anchovy</name>
    <dbReference type="NCBI Taxonomy" id="363190"/>
    <lineage>
        <taxon>Eukaryota</taxon>
        <taxon>Metazoa</taxon>
        <taxon>Chordata</taxon>
        <taxon>Craniata</taxon>
        <taxon>Vertebrata</taxon>
        <taxon>Euteleostomi</taxon>
        <taxon>Actinopterygii</taxon>
        <taxon>Neopterygii</taxon>
        <taxon>Teleostei</taxon>
        <taxon>Clupei</taxon>
        <taxon>Clupeiformes</taxon>
        <taxon>Clupeoidei</taxon>
        <taxon>Engraulidae</taxon>
        <taxon>Coilinae</taxon>
        <taxon>Coilia</taxon>
    </lineage>
</organism>
<dbReference type="AlphaFoldDB" id="A0ABD1K4M6"/>
<feature type="transmembrane region" description="Helical" evidence="1">
    <location>
        <begin position="22"/>
        <end position="43"/>
    </location>
</feature>
<proteinExistence type="predicted"/>
<name>A0ABD1K4M6_9TELE</name>
<dbReference type="Proteomes" id="UP001591681">
    <property type="component" value="Unassembled WGS sequence"/>
</dbReference>
<keyword evidence="3" id="KW-1185">Reference proteome</keyword>
<comment type="caution">
    <text evidence="2">The sequence shown here is derived from an EMBL/GenBank/DDBJ whole genome shotgun (WGS) entry which is preliminary data.</text>
</comment>
<evidence type="ECO:0008006" key="4">
    <source>
        <dbReference type="Google" id="ProtNLM"/>
    </source>
</evidence>
<dbReference type="EMBL" id="JBHFQA010000009">
    <property type="protein sequence ID" value="KAL2094074.1"/>
    <property type="molecule type" value="Genomic_DNA"/>
</dbReference>
<accession>A0ABD1K4M6</accession>
<evidence type="ECO:0000256" key="1">
    <source>
        <dbReference type="SAM" id="Phobius"/>
    </source>
</evidence>